<dbReference type="AlphaFoldDB" id="A0A1Y2C6D9"/>
<comment type="caution">
    <text evidence="11">The sequence shown here is derived from an EMBL/GenBank/DDBJ whole genome shotgun (WGS) entry which is preliminary data.</text>
</comment>
<dbReference type="GO" id="GO:0016020">
    <property type="term" value="C:membrane"/>
    <property type="evidence" value="ECO:0007669"/>
    <property type="project" value="UniProtKB-SubCell"/>
</dbReference>
<keyword evidence="12" id="KW-1185">Reference proteome</keyword>
<feature type="domain" description="ABC transporter" evidence="10">
    <location>
        <begin position="297"/>
        <end position="536"/>
    </location>
</feature>
<evidence type="ECO:0000256" key="1">
    <source>
        <dbReference type="ARBA" id="ARBA00004141"/>
    </source>
</evidence>
<dbReference type="OrthoDB" id="66620at2759"/>
<keyword evidence="7 9" id="KW-0472">Membrane</keyword>
<keyword evidence="6 9" id="KW-1133">Transmembrane helix</keyword>
<evidence type="ECO:0000256" key="3">
    <source>
        <dbReference type="ARBA" id="ARBA00022692"/>
    </source>
</evidence>
<keyword evidence="2" id="KW-0813">Transport</keyword>
<evidence type="ECO:0000256" key="9">
    <source>
        <dbReference type="SAM" id="Phobius"/>
    </source>
</evidence>
<feature type="region of interest" description="Disordered" evidence="8">
    <location>
        <begin position="591"/>
        <end position="620"/>
    </location>
</feature>
<protein>
    <recommendedName>
        <fullName evidence="10">ABC transporter domain-containing protein</fullName>
    </recommendedName>
</protein>
<dbReference type="FunFam" id="3.40.50.300:FF:000367">
    <property type="entry name" value="ABC transporter G family member 24"/>
    <property type="match status" value="1"/>
</dbReference>
<dbReference type="GO" id="GO:0005524">
    <property type="term" value="F:ATP binding"/>
    <property type="evidence" value="ECO:0007669"/>
    <property type="project" value="UniProtKB-KW"/>
</dbReference>
<proteinExistence type="predicted"/>
<feature type="region of interest" description="Disordered" evidence="8">
    <location>
        <begin position="654"/>
        <end position="681"/>
    </location>
</feature>
<reference evidence="11 12" key="1">
    <citation type="submission" date="2016-07" db="EMBL/GenBank/DDBJ databases">
        <title>Pervasive Adenine N6-methylation of Active Genes in Fungi.</title>
        <authorList>
            <consortium name="DOE Joint Genome Institute"/>
            <person name="Mondo S.J."/>
            <person name="Dannebaum R.O."/>
            <person name="Kuo R.C."/>
            <person name="Labutti K."/>
            <person name="Haridas S."/>
            <person name="Kuo A."/>
            <person name="Salamov A."/>
            <person name="Ahrendt S.R."/>
            <person name="Lipzen A."/>
            <person name="Sullivan W."/>
            <person name="Andreopoulos W.B."/>
            <person name="Clum A."/>
            <person name="Lindquist E."/>
            <person name="Daum C."/>
            <person name="Ramamoorthy G.K."/>
            <person name="Gryganskyi A."/>
            <person name="Culley D."/>
            <person name="Magnuson J.K."/>
            <person name="James T.Y."/>
            <person name="O'Malley M.A."/>
            <person name="Stajich J.E."/>
            <person name="Spatafora J.W."/>
            <person name="Visel A."/>
            <person name="Grigoriev I.V."/>
        </authorList>
    </citation>
    <scope>NUCLEOTIDE SEQUENCE [LARGE SCALE GENOMIC DNA]</scope>
    <source>
        <strain evidence="11 12">JEL800</strain>
    </source>
</reference>
<dbReference type="PANTHER" id="PTHR48041:SF91">
    <property type="entry name" value="ABC TRANSPORTER G FAMILY MEMBER 28"/>
    <property type="match status" value="1"/>
</dbReference>
<evidence type="ECO:0000256" key="2">
    <source>
        <dbReference type="ARBA" id="ARBA00022448"/>
    </source>
</evidence>
<keyword evidence="5" id="KW-0067">ATP-binding</keyword>
<evidence type="ECO:0000256" key="8">
    <source>
        <dbReference type="SAM" id="MobiDB-lite"/>
    </source>
</evidence>
<dbReference type="SUPFAM" id="SSF52540">
    <property type="entry name" value="P-loop containing nucleoside triphosphate hydrolases"/>
    <property type="match status" value="1"/>
</dbReference>
<dbReference type="STRING" id="329046.A0A1Y2C6D9"/>
<accession>A0A1Y2C6D9</accession>
<evidence type="ECO:0000313" key="11">
    <source>
        <dbReference type="EMBL" id="ORY42612.1"/>
    </source>
</evidence>
<dbReference type="PROSITE" id="PS50893">
    <property type="entry name" value="ABC_TRANSPORTER_2"/>
    <property type="match status" value="1"/>
</dbReference>
<evidence type="ECO:0000313" key="12">
    <source>
        <dbReference type="Proteomes" id="UP000193642"/>
    </source>
</evidence>
<dbReference type="Gene3D" id="3.40.50.300">
    <property type="entry name" value="P-loop containing nucleotide triphosphate hydrolases"/>
    <property type="match status" value="1"/>
</dbReference>
<dbReference type="Proteomes" id="UP000193642">
    <property type="component" value="Unassembled WGS sequence"/>
</dbReference>
<dbReference type="InterPro" id="IPR050352">
    <property type="entry name" value="ABCG_transporters"/>
</dbReference>
<evidence type="ECO:0000259" key="10">
    <source>
        <dbReference type="PROSITE" id="PS50893"/>
    </source>
</evidence>
<keyword evidence="4" id="KW-0547">Nucleotide-binding</keyword>
<feature type="compositionally biased region" description="Low complexity" evidence="8">
    <location>
        <begin position="608"/>
        <end position="620"/>
    </location>
</feature>
<feature type="compositionally biased region" description="Polar residues" evidence="8">
    <location>
        <begin position="849"/>
        <end position="858"/>
    </location>
</feature>
<feature type="transmembrane region" description="Helical" evidence="9">
    <location>
        <begin position="1099"/>
        <end position="1119"/>
    </location>
</feature>
<evidence type="ECO:0000256" key="7">
    <source>
        <dbReference type="ARBA" id="ARBA00023136"/>
    </source>
</evidence>
<feature type="region of interest" description="Disordered" evidence="8">
    <location>
        <begin position="750"/>
        <end position="826"/>
    </location>
</feature>
<dbReference type="InterPro" id="IPR003593">
    <property type="entry name" value="AAA+_ATPase"/>
</dbReference>
<dbReference type="Pfam" id="PF00005">
    <property type="entry name" value="ABC_tran"/>
    <property type="match status" value="1"/>
</dbReference>
<dbReference type="GO" id="GO:0140359">
    <property type="term" value="F:ABC-type transporter activity"/>
    <property type="evidence" value="ECO:0007669"/>
    <property type="project" value="InterPro"/>
</dbReference>
<dbReference type="InterPro" id="IPR027417">
    <property type="entry name" value="P-loop_NTPase"/>
</dbReference>
<dbReference type="PROSITE" id="PS00211">
    <property type="entry name" value="ABC_TRANSPORTER_1"/>
    <property type="match status" value="1"/>
</dbReference>
<feature type="transmembrane region" description="Helical" evidence="9">
    <location>
        <begin position="991"/>
        <end position="1011"/>
    </location>
</feature>
<feature type="transmembrane region" description="Helical" evidence="9">
    <location>
        <begin position="156"/>
        <end position="177"/>
    </location>
</feature>
<dbReference type="Pfam" id="PF19055">
    <property type="entry name" value="ABC2_membrane_7"/>
    <property type="match status" value="2"/>
</dbReference>
<feature type="compositionally biased region" description="Polar residues" evidence="8">
    <location>
        <begin position="769"/>
        <end position="780"/>
    </location>
</feature>
<gene>
    <name evidence="11" type="ORF">BCR33DRAFT_851654</name>
</gene>
<dbReference type="GO" id="GO:0016887">
    <property type="term" value="F:ATP hydrolysis activity"/>
    <property type="evidence" value="ECO:0007669"/>
    <property type="project" value="InterPro"/>
</dbReference>
<sequence>MGGGVELPADNFSLPSNWTSDSTLNFTGYSQSNLPSGAGKGCYIAPNLVLGSAIDSTLSLTCAPGFYCPYLNTSDPSTLPVFCPPSSMCTKYRMFGFPCSPQGLYEPLICKPGYYCPDSHTMLPCPEGHYCPSGTVTPHKCTILTSCPKGSVMQTVYLFLAAAAGIDGFLLLLQWFVQLQHRRKAGIISTNPTHRFHAIYSKLAELETWYTRNIMPVFGHASKSRLKALAQTMMRSSPPRDDTDSRRASSASTLMIEEDIPIPAEEISRETLRHDLTALSRAFQDTFPLHGQVRMNFRFEGMELTLKSGKRVLTGVTGRIREGRMTAILGPSGAGKTTFMNVLMGKVDKTGGKLWINSQESEVHLYRKIIGYVPQEDVMLRELTVRENILHSARVRLPRNWSTKKIQNHVDNVLTTLKLSHVAHTIIGDETERGISGGQRKRVNIGMELAAAPLTIFLDEPTSGLDSTSALEVADVLSSMANLGITIVAVIHQPRIEIFDKFHDVIMIAPGGRVAYMGPVHKVRPYFEALGFHFEDSANVSDVAMDILAGKGVNRVCGGGIGVDEVVELWEDRELRKAFVDGVLAQRRAGGGGGSVGAVEDGKGNGRRSGSMGRMRGVSAGRSGSVGLGGGFGERVVQPVPAVTQALGHGVYGGGAGSASVSMRRDGSQRGEMDEGNWTKQWGEEPNAWSSFDGEAMGLLGNGGDVSWKPPDVTRVRVLSAHITPLTSWGNKERTRSYVSMETPVDVFNRVGSVLSPRRKHTESEHHASGTSNSGTSARSKSIGRSPAIDHSTDIPMQTLDHRGRRVDYNEYKQHDKDRGMSRPRSSFSTLVAAPLLFQSIKNYHNSTTYSMSRTTGNRRAGFDSDSELSGTEANEYGGGGGAVGDGKDSTLSSRAQKRRRSWKRNRDFHNMVPIVVETRGAGFWKQFWYCLKRSFVQQSRLASAFMQEIVVAMGAGVLMGISAQGRLPELYSGAYKDGYAGVSPKPTDVISLYCFLVGLAVALASAPAAVKVFGEEKTVYWREAASGHNRFAYFMAKTVATIPRIIVMSLHFTAVYMILARPVIDPYMQYLIVLLEYWGVYGMSCIISMTVRRENAPLLAVVQCFFAAVFCGYGPSIWQAKSWGIAWMMELSFNKWAAEAMYASSVVPYKEQFNVKLTAEMFGWSTDQVLLDLVMCFGLGLLMRIIAFVLLVFLNRDKQR</sequence>
<dbReference type="CDD" id="cd03213">
    <property type="entry name" value="ABCG_EPDR"/>
    <property type="match status" value="1"/>
</dbReference>
<organism evidence="11 12">
    <name type="scientific">Rhizoclosmatium globosum</name>
    <dbReference type="NCBI Taxonomy" id="329046"/>
    <lineage>
        <taxon>Eukaryota</taxon>
        <taxon>Fungi</taxon>
        <taxon>Fungi incertae sedis</taxon>
        <taxon>Chytridiomycota</taxon>
        <taxon>Chytridiomycota incertae sedis</taxon>
        <taxon>Chytridiomycetes</taxon>
        <taxon>Chytridiales</taxon>
        <taxon>Chytriomycetaceae</taxon>
        <taxon>Rhizoclosmatium</taxon>
    </lineage>
</organism>
<dbReference type="InterPro" id="IPR017871">
    <property type="entry name" value="ABC_transporter-like_CS"/>
</dbReference>
<dbReference type="InterPro" id="IPR003439">
    <property type="entry name" value="ABC_transporter-like_ATP-bd"/>
</dbReference>
<feature type="compositionally biased region" description="Basic and acidic residues" evidence="8">
    <location>
        <begin position="663"/>
        <end position="673"/>
    </location>
</feature>
<feature type="transmembrane region" description="Helical" evidence="9">
    <location>
        <begin position="1032"/>
        <end position="1059"/>
    </location>
</feature>
<evidence type="ECO:0000256" key="5">
    <source>
        <dbReference type="ARBA" id="ARBA00022840"/>
    </source>
</evidence>
<feature type="compositionally biased region" description="Basic and acidic residues" evidence="8">
    <location>
        <begin position="800"/>
        <end position="821"/>
    </location>
</feature>
<dbReference type="InterPro" id="IPR043926">
    <property type="entry name" value="ABCG_dom"/>
</dbReference>
<evidence type="ECO:0000256" key="4">
    <source>
        <dbReference type="ARBA" id="ARBA00022741"/>
    </source>
</evidence>
<keyword evidence="3 9" id="KW-0812">Transmembrane</keyword>
<feature type="transmembrane region" description="Helical" evidence="9">
    <location>
        <begin position="1071"/>
        <end position="1092"/>
    </location>
</feature>
<dbReference type="SMART" id="SM00382">
    <property type="entry name" value="AAA"/>
    <property type="match status" value="1"/>
</dbReference>
<name>A0A1Y2C6D9_9FUNG</name>
<evidence type="ECO:0000256" key="6">
    <source>
        <dbReference type="ARBA" id="ARBA00022989"/>
    </source>
</evidence>
<dbReference type="PANTHER" id="PTHR48041">
    <property type="entry name" value="ABC TRANSPORTER G FAMILY MEMBER 28"/>
    <property type="match status" value="1"/>
</dbReference>
<feature type="region of interest" description="Disordered" evidence="8">
    <location>
        <begin position="849"/>
        <end position="903"/>
    </location>
</feature>
<dbReference type="EMBL" id="MCGO01000028">
    <property type="protein sequence ID" value="ORY42612.1"/>
    <property type="molecule type" value="Genomic_DNA"/>
</dbReference>
<feature type="transmembrane region" description="Helical" evidence="9">
    <location>
        <begin position="1170"/>
        <end position="1195"/>
    </location>
</feature>
<comment type="subcellular location">
    <subcellularLocation>
        <location evidence="1">Membrane</location>
        <topology evidence="1">Multi-pass membrane protein</topology>
    </subcellularLocation>
</comment>